<dbReference type="Proteomes" id="UP000075806">
    <property type="component" value="Unassembled WGS sequence"/>
</dbReference>
<gene>
    <name evidence="3" type="ORF">AZF04_16140</name>
</gene>
<dbReference type="STRING" id="519424.AZF04_16140"/>
<dbReference type="AlphaFoldDB" id="A0A162EUP3"/>
<feature type="transmembrane region" description="Helical" evidence="1">
    <location>
        <begin position="89"/>
        <end position="108"/>
    </location>
</feature>
<dbReference type="InterPro" id="IPR011642">
    <property type="entry name" value="Gate_dom"/>
</dbReference>
<feature type="transmembrane region" description="Helical" evidence="1">
    <location>
        <begin position="114"/>
        <end position="138"/>
    </location>
</feature>
<protein>
    <recommendedName>
        <fullName evidence="2">Nucleoside transporter/FeoB GTPase Gate domain-containing protein</fullName>
    </recommendedName>
</protein>
<organism evidence="3 4">
    <name type="scientific">Alkalihalobacillus trypoxylicola</name>
    <dbReference type="NCBI Taxonomy" id="519424"/>
    <lineage>
        <taxon>Bacteria</taxon>
        <taxon>Bacillati</taxon>
        <taxon>Bacillota</taxon>
        <taxon>Bacilli</taxon>
        <taxon>Bacillales</taxon>
        <taxon>Bacillaceae</taxon>
        <taxon>Alkalihalobacillus</taxon>
    </lineage>
</organism>
<dbReference type="Pfam" id="PF07670">
    <property type="entry name" value="Gate"/>
    <property type="match status" value="2"/>
</dbReference>
<sequence>MKIGVLKRGLLVGLETTWTLGKIIFPITILVTILGYTPILGYIATLLSPLLGVIGLPGEAAIPLVMGNLLNLFAGIGAILTLDLTVKEVFILATMLSFSHNLLIESAVAKKVGIKISVVLAVRIGLAIFSAFMINLLWQGGEQQAQYGFFPSPEAEVVPVGWGGIIWSGVESALMGIAQLALIVIPLMIVIQIMKERQWLKVLSKWMSPFTKLIGIQANTSTTLASGLVIGLAYGAGVMIQAVKEDGVKKKDLYLVFIFLVACHAVVEDTVVFIPLGIPVWPLLLIRIVTAIILTMSVAYIWRYLEMKQNQGRKETRYEH</sequence>
<keyword evidence="1" id="KW-0812">Transmembrane</keyword>
<keyword evidence="1" id="KW-1133">Transmembrane helix</keyword>
<comment type="caution">
    <text evidence="3">The sequence shown here is derived from an EMBL/GenBank/DDBJ whole genome shotgun (WGS) entry which is preliminary data.</text>
</comment>
<name>A0A162EUP3_9BACI</name>
<feature type="domain" description="Nucleoside transporter/FeoB GTPase Gate" evidence="2">
    <location>
        <begin position="18"/>
        <end position="100"/>
    </location>
</feature>
<feature type="transmembrane region" description="Helical" evidence="1">
    <location>
        <begin position="214"/>
        <end position="240"/>
    </location>
</feature>
<dbReference type="EMBL" id="LTAO01000005">
    <property type="protein sequence ID" value="KYG33766.1"/>
    <property type="molecule type" value="Genomic_DNA"/>
</dbReference>
<accession>A0A162EUP3</accession>
<feature type="transmembrane region" description="Helical" evidence="1">
    <location>
        <begin position="23"/>
        <end position="48"/>
    </location>
</feature>
<feature type="domain" description="Nucleoside transporter/FeoB GTPase Gate" evidence="2">
    <location>
        <begin position="179"/>
        <end position="267"/>
    </location>
</feature>
<evidence type="ECO:0000259" key="2">
    <source>
        <dbReference type="Pfam" id="PF07670"/>
    </source>
</evidence>
<feature type="transmembrane region" description="Helical" evidence="1">
    <location>
        <begin position="60"/>
        <end position="82"/>
    </location>
</feature>
<feature type="transmembrane region" description="Helical" evidence="1">
    <location>
        <begin position="252"/>
        <end position="278"/>
    </location>
</feature>
<proteinExistence type="predicted"/>
<reference evidence="3" key="1">
    <citation type="submission" date="2016-02" db="EMBL/GenBank/DDBJ databases">
        <title>Genome sequence of Bacillus trypoxylicola KCTC 13244(T).</title>
        <authorList>
            <person name="Jeong H."/>
            <person name="Park S.-H."/>
            <person name="Choi S.-K."/>
        </authorList>
    </citation>
    <scope>NUCLEOTIDE SEQUENCE [LARGE SCALE GENOMIC DNA]</scope>
    <source>
        <strain evidence="3">KCTC 13244</strain>
    </source>
</reference>
<feature type="transmembrane region" description="Helical" evidence="1">
    <location>
        <begin position="173"/>
        <end position="194"/>
    </location>
</feature>
<evidence type="ECO:0000313" key="4">
    <source>
        <dbReference type="Proteomes" id="UP000075806"/>
    </source>
</evidence>
<feature type="transmembrane region" description="Helical" evidence="1">
    <location>
        <begin position="284"/>
        <end position="305"/>
    </location>
</feature>
<evidence type="ECO:0000313" key="3">
    <source>
        <dbReference type="EMBL" id="KYG33766.1"/>
    </source>
</evidence>
<keyword evidence="4" id="KW-1185">Reference proteome</keyword>
<evidence type="ECO:0000256" key="1">
    <source>
        <dbReference type="SAM" id="Phobius"/>
    </source>
</evidence>
<keyword evidence="1" id="KW-0472">Membrane</keyword>